<keyword evidence="4" id="KW-1185">Reference proteome</keyword>
<gene>
    <name evidence="3" type="ORF">AS026_19100</name>
</gene>
<reference evidence="3 4" key="1">
    <citation type="submission" date="2015-11" db="EMBL/GenBank/DDBJ databases">
        <title>Draft Genome Sequence of the Strain BR 10423 (Rhizobium sp.) isolated from nodules of Mimosa pudica.</title>
        <authorList>
            <person name="Barauna A.C."/>
            <person name="Zilli J.E."/>
            <person name="Simoes-Araujo J.L."/>
            <person name="Reis V.M."/>
            <person name="James E.K."/>
            <person name="Reis F.B.Jr."/>
            <person name="Rouws L.F."/>
            <person name="Passos S.R."/>
            <person name="Gois S.R."/>
        </authorList>
    </citation>
    <scope>NUCLEOTIDE SEQUENCE [LARGE SCALE GENOMIC DNA]</scope>
    <source>
        <strain evidence="3 4">BR10423</strain>
    </source>
</reference>
<feature type="domain" description="Cytochrome c oxidase subunit IV bacterial aa3 type" evidence="2">
    <location>
        <begin position="4"/>
        <end position="49"/>
    </location>
</feature>
<dbReference type="RefSeq" id="WP_018856578.1">
    <property type="nucleotide sequence ID" value="NZ_JBBNAS010000493.1"/>
</dbReference>
<dbReference type="Gene3D" id="1.20.5.160">
    <property type="entry name" value="Bacterial aa3 type cytochrome c oxidase subunit IV"/>
    <property type="match status" value="1"/>
</dbReference>
<keyword evidence="1" id="KW-0472">Membrane</keyword>
<dbReference type="InterPro" id="IPR012422">
    <property type="entry name" value="Cyt_c_oxidase_su4_bac-aa3"/>
</dbReference>
<evidence type="ECO:0000313" key="4">
    <source>
        <dbReference type="Proteomes" id="UP000068164"/>
    </source>
</evidence>
<dbReference type="Proteomes" id="UP000068164">
    <property type="component" value="Unassembled WGS sequence"/>
</dbReference>
<keyword evidence="1" id="KW-0812">Transmembrane</keyword>
<proteinExistence type="predicted"/>
<dbReference type="SUPFAM" id="SSF81469">
    <property type="entry name" value="Bacterial aa3 type cytochrome c oxidase subunit IV"/>
    <property type="match status" value="1"/>
</dbReference>
<dbReference type="InterPro" id="IPR036596">
    <property type="entry name" value="Cyt-C_aa3_sf"/>
</dbReference>
<dbReference type="EMBL" id="LNCD01000124">
    <property type="protein sequence ID" value="KWV43787.1"/>
    <property type="molecule type" value="Genomic_DNA"/>
</dbReference>
<dbReference type="Pfam" id="PF07835">
    <property type="entry name" value="COX4_pro_2"/>
    <property type="match status" value="1"/>
</dbReference>
<evidence type="ECO:0000256" key="1">
    <source>
        <dbReference type="SAM" id="Phobius"/>
    </source>
</evidence>
<accession>A0A120FG49</accession>
<protein>
    <submittedName>
        <fullName evidence="3">Cytochrome c oxidase</fullName>
    </submittedName>
</protein>
<evidence type="ECO:0000313" key="3">
    <source>
        <dbReference type="EMBL" id="KWV43787.1"/>
    </source>
</evidence>
<keyword evidence="1" id="KW-1133">Transmembrane helix</keyword>
<dbReference type="OrthoDB" id="9812071at2"/>
<feature type="transmembrane region" description="Helical" evidence="1">
    <location>
        <begin position="24"/>
        <end position="43"/>
    </location>
</feature>
<name>A0A120FG49_9HYPH</name>
<dbReference type="AlphaFoldDB" id="A0A120FG49"/>
<comment type="caution">
    <text evidence="3">The sequence shown here is derived from an EMBL/GenBank/DDBJ whole genome shotgun (WGS) entry which is preliminary data.</text>
</comment>
<feature type="transmembrane region" description="Helical" evidence="1">
    <location>
        <begin position="49"/>
        <end position="73"/>
    </location>
</feature>
<sequence length="74" mass="7885">MAEHHTGPAEVGAPMDYKEHEQTYLMFLAAAKYGTLFLVALLLGMTAGFFTGAGFLGGLVVLLIVFIAGLVLLR</sequence>
<organism evidence="3 4">
    <name type="scientific">Rhizobium altiplani</name>
    <dbReference type="NCBI Taxonomy" id="1864509"/>
    <lineage>
        <taxon>Bacteria</taxon>
        <taxon>Pseudomonadati</taxon>
        <taxon>Pseudomonadota</taxon>
        <taxon>Alphaproteobacteria</taxon>
        <taxon>Hyphomicrobiales</taxon>
        <taxon>Rhizobiaceae</taxon>
        <taxon>Rhizobium/Agrobacterium group</taxon>
        <taxon>Rhizobium</taxon>
    </lineage>
</organism>
<evidence type="ECO:0000259" key="2">
    <source>
        <dbReference type="Pfam" id="PF07835"/>
    </source>
</evidence>